<dbReference type="GO" id="GO:0004016">
    <property type="term" value="F:adenylate cyclase activity"/>
    <property type="evidence" value="ECO:0007669"/>
    <property type="project" value="TreeGrafter"/>
</dbReference>
<dbReference type="RefSeq" id="WP_271217584.1">
    <property type="nucleotide sequence ID" value="NZ_BSEV01000004.1"/>
</dbReference>
<dbReference type="PANTHER" id="PTHR16305">
    <property type="entry name" value="TESTICULAR SOLUBLE ADENYLYL CYCLASE"/>
    <property type="match status" value="1"/>
</dbReference>
<dbReference type="Pfam" id="PF13191">
    <property type="entry name" value="AAA_16"/>
    <property type="match status" value="1"/>
</dbReference>
<organism evidence="4 5">
    <name type="scientific">Streptosporangium carneum</name>
    <dbReference type="NCBI Taxonomy" id="47481"/>
    <lineage>
        <taxon>Bacteria</taxon>
        <taxon>Bacillati</taxon>
        <taxon>Actinomycetota</taxon>
        <taxon>Actinomycetes</taxon>
        <taxon>Streptosporangiales</taxon>
        <taxon>Streptosporangiaceae</taxon>
        <taxon>Streptosporangium</taxon>
    </lineage>
</organism>
<dbReference type="SUPFAM" id="SSF46894">
    <property type="entry name" value="C-terminal effector domain of the bipartite response regulators"/>
    <property type="match status" value="1"/>
</dbReference>
<dbReference type="InterPro" id="IPR011990">
    <property type="entry name" value="TPR-like_helical_dom_sf"/>
</dbReference>
<name>A0A9W6I0T2_9ACTN</name>
<dbReference type="CDD" id="cd06170">
    <property type="entry name" value="LuxR_C_like"/>
    <property type="match status" value="1"/>
</dbReference>
<dbReference type="GO" id="GO:0005524">
    <property type="term" value="F:ATP binding"/>
    <property type="evidence" value="ECO:0007669"/>
    <property type="project" value="UniProtKB-KW"/>
</dbReference>
<dbReference type="PANTHER" id="PTHR16305:SF35">
    <property type="entry name" value="TRANSCRIPTIONAL ACTIVATOR DOMAIN"/>
    <property type="match status" value="1"/>
</dbReference>
<dbReference type="GO" id="GO:0006355">
    <property type="term" value="P:regulation of DNA-templated transcription"/>
    <property type="evidence" value="ECO:0007669"/>
    <property type="project" value="InterPro"/>
</dbReference>
<evidence type="ECO:0000256" key="2">
    <source>
        <dbReference type="ARBA" id="ARBA00022840"/>
    </source>
</evidence>
<gene>
    <name evidence="4" type="ORF">GCM10017600_25040</name>
</gene>
<dbReference type="SUPFAM" id="SSF48452">
    <property type="entry name" value="TPR-like"/>
    <property type="match status" value="1"/>
</dbReference>
<dbReference type="PROSITE" id="PS00622">
    <property type="entry name" value="HTH_LUXR_1"/>
    <property type="match status" value="1"/>
</dbReference>
<dbReference type="SUPFAM" id="SSF52540">
    <property type="entry name" value="P-loop containing nucleoside triphosphate hydrolases"/>
    <property type="match status" value="1"/>
</dbReference>
<evidence type="ECO:0000256" key="1">
    <source>
        <dbReference type="ARBA" id="ARBA00022741"/>
    </source>
</evidence>
<dbReference type="SMART" id="SM00421">
    <property type="entry name" value="HTH_LUXR"/>
    <property type="match status" value="1"/>
</dbReference>
<dbReference type="InterPro" id="IPR027417">
    <property type="entry name" value="P-loop_NTPase"/>
</dbReference>
<dbReference type="Pfam" id="PF00196">
    <property type="entry name" value="GerE"/>
    <property type="match status" value="1"/>
</dbReference>
<dbReference type="Proteomes" id="UP001143474">
    <property type="component" value="Unassembled WGS sequence"/>
</dbReference>
<dbReference type="InterPro" id="IPR041664">
    <property type="entry name" value="AAA_16"/>
</dbReference>
<keyword evidence="1" id="KW-0547">Nucleotide-binding</keyword>
<dbReference type="InterPro" id="IPR000792">
    <property type="entry name" value="Tscrpt_reg_LuxR_C"/>
</dbReference>
<dbReference type="InterPro" id="IPR016032">
    <property type="entry name" value="Sig_transdc_resp-reg_C-effctor"/>
</dbReference>
<dbReference type="PROSITE" id="PS50043">
    <property type="entry name" value="HTH_LUXR_2"/>
    <property type="match status" value="1"/>
</dbReference>
<accession>A0A9W6I0T2</accession>
<evidence type="ECO:0000313" key="5">
    <source>
        <dbReference type="Proteomes" id="UP001143474"/>
    </source>
</evidence>
<dbReference type="PRINTS" id="PR00038">
    <property type="entry name" value="HTHLUXR"/>
</dbReference>
<dbReference type="AlphaFoldDB" id="A0A9W6I0T2"/>
<feature type="domain" description="HTH luxR-type" evidence="3">
    <location>
        <begin position="808"/>
        <end position="873"/>
    </location>
</feature>
<comment type="caution">
    <text evidence="4">The sequence shown here is derived from an EMBL/GenBank/DDBJ whole genome shotgun (WGS) entry which is preliminary data.</text>
</comment>
<proteinExistence type="predicted"/>
<reference evidence="4" key="1">
    <citation type="journal article" date="2014" name="Int. J. Syst. Evol. Microbiol.">
        <title>Complete genome sequence of Corynebacterium casei LMG S-19264T (=DSM 44701T), isolated from a smear-ripened cheese.</title>
        <authorList>
            <consortium name="US DOE Joint Genome Institute (JGI-PGF)"/>
            <person name="Walter F."/>
            <person name="Albersmeier A."/>
            <person name="Kalinowski J."/>
            <person name="Ruckert C."/>
        </authorList>
    </citation>
    <scope>NUCLEOTIDE SEQUENCE</scope>
    <source>
        <strain evidence="4">VKM Ac-2007</strain>
    </source>
</reference>
<dbReference type="InterPro" id="IPR036388">
    <property type="entry name" value="WH-like_DNA-bd_sf"/>
</dbReference>
<evidence type="ECO:0000259" key="3">
    <source>
        <dbReference type="PROSITE" id="PS50043"/>
    </source>
</evidence>
<protein>
    <submittedName>
        <fullName evidence="4">LuxR family transcriptional regulator</fullName>
    </submittedName>
</protein>
<dbReference type="Gene3D" id="1.10.10.10">
    <property type="entry name" value="Winged helix-like DNA-binding domain superfamily/Winged helix DNA-binding domain"/>
    <property type="match status" value="1"/>
</dbReference>
<keyword evidence="2" id="KW-0067">ATP-binding</keyword>
<evidence type="ECO:0000313" key="4">
    <source>
        <dbReference type="EMBL" id="GLK09098.1"/>
    </source>
</evidence>
<dbReference type="Gene3D" id="1.25.40.10">
    <property type="entry name" value="Tetratricopeptide repeat domain"/>
    <property type="match status" value="1"/>
</dbReference>
<dbReference type="GO" id="GO:0003677">
    <property type="term" value="F:DNA binding"/>
    <property type="evidence" value="ECO:0007669"/>
    <property type="project" value="InterPro"/>
</dbReference>
<dbReference type="GO" id="GO:0005737">
    <property type="term" value="C:cytoplasm"/>
    <property type="evidence" value="ECO:0007669"/>
    <property type="project" value="TreeGrafter"/>
</dbReference>
<keyword evidence="5" id="KW-1185">Reference proteome</keyword>
<sequence>MDLIGRAGELAILRQTIDRAPGVLPNVVLHGDPGVGKSVLLQAGVAHARERGMRVLGGSGFESEAQLAFAGLHQLFAPVMEYLERVESFHRDTLLRVLGMQDGPVPDRLAISVASLAVLAAVAEDGPVLIAVEDAHWVDHPTREVMMFILLRLQPYDLRAIFARRPLTATERVTPGVHMVEVGPLDDEAAGQLLDLLHPDLPPSVRERVLAEAAGNPLAITELPQTSVGVELLPSGASLRTRLETGFAGRLLELAPRIRTTLLVAALDGDRLQHRAELSPYELLEAEQAGLVTRDSTPSGLRFRHPLVRSAIIKTASPEETRQAHSVLAEQHQADPELRMWHLAAATVEPDERVAAEIEKAARAVSLRGGSGLAVKALQRAADLTPDPAARAVRLELAAELAGESGQLDLAQRLLDEARRHLDDPARAVAVRAQILLLRDGDLDAARRLLRGVPGAGPLVRVMAASYAQDPEEWAEVTELVAGCGDEDVRLLHDVFLGASTAARVRTALDDLPTDAPPGRVAALCRAATWMDLLPDYRDRIRALTEGESGQGAVTHAAGGYWLAAHDHFLAGQWEAAESAANAGLDLCIRHDLELLAHDLRCSLGWIAAARGDADSAREYSRTVEQWAAPRGSGLHLSLAARNLALAAMAHGDYETAYTYWSSISPPGVISPYVAFAPWTVFELVESAVRTGRTAEAEVHAAAAAHLADRAPRLRLHIMAARALVAPEEEAVPLFKAALALPRTERWPFDHARVRLALGELQRRRLQPGEARPELRRAADLFAGIGATAWQQRAEQELRATGVAVSARPNAAHGLTAQQLEVARLAASGLSNKEIGERLFLSSRTVSAHLYRIFPKLGITSRAALRDALEDSAVN</sequence>
<dbReference type="EMBL" id="BSEV01000004">
    <property type="protein sequence ID" value="GLK09098.1"/>
    <property type="molecule type" value="Genomic_DNA"/>
</dbReference>
<reference evidence="4" key="2">
    <citation type="submission" date="2023-01" db="EMBL/GenBank/DDBJ databases">
        <authorList>
            <person name="Sun Q."/>
            <person name="Evtushenko L."/>
        </authorList>
    </citation>
    <scope>NUCLEOTIDE SEQUENCE</scope>
    <source>
        <strain evidence="4">VKM Ac-2007</strain>
    </source>
</reference>